<reference evidence="2" key="2">
    <citation type="submission" date="2018-03" db="EMBL/GenBank/DDBJ databases">
        <title>The Triticum urartu genome reveals the dynamic nature of wheat genome evolution.</title>
        <authorList>
            <person name="Ling H."/>
            <person name="Ma B."/>
            <person name="Shi X."/>
            <person name="Liu H."/>
            <person name="Dong L."/>
            <person name="Sun H."/>
            <person name="Cao Y."/>
            <person name="Gao Q."/>
            <person name="Zheng S."/>
            <person name="Li Y."/>
            <person name="Yu Y."/>
            <person name="Du H."/>
            <person name="Qi M."/>
            <person name="Li Y."/>
            <person name="Yu H."/>
            <person name="Cui Y."/>
            <person name="Wang N."/>
            <person name="Chen C."/>
            <person name="Wu H."/>
            <person name="Zhao Y."/>
            <person name="Zhang J."/>
            <person name="Li Y."/>
            <person name="Zhou W."/>
            <person name="Zhang B."/>
            <person name="Hu W."/>
            <person name="Eijk M."/>
            <person name="Tang J."/>
            <person name="Witsenboer H."/>
            <person name="Zhao S."/>
            <person name="Li Z."/>
            <person name="Zhang A."/>
            <person name="Wang D."/>
            <person name="Liang C."/>
        </authorList>
    </citation>
    <scope>NUCLEOTIDE SEQUENCE [LARGE SCALE GENOMIC DNA]</scope>
    <source>
        <strain evidence="2">cv. G1812</strain>
    </source>
</reference>
<proteinExistence type="predicted"/>
<feature type="region of interest" description="Disordered" evidence="1">
    <location>
        <begin position="1"/>
        <end position="45"/>
    </location>
</feature>
<evidence type="ECO:0008006" key="4">
    <source>
        <dbReference type="Google" id="ProtNLM"/>
    </source>
</evidence>
<protein>
    <recommendedName>
        <fullName evidence="4">Aminotransferase-like plant mobile domain-containing protein</fullName>
    </recommendedName>
</protein>
<evidence type="ECO:0000256" key="1">
    <source>
        <dbReference type="SAM" id="MobiDB-lite"/>
    </source>
</evidence>
<dbReference type="PANTHER" id="PTHR34835">
    <property type="entry name" value="OS07G0283600 PROTEIN-RELATED"/>
    <property type="match status" value="1"/>
</dbReference>
<evidence type="ECO:0000313" key="2">
    <source>
        <dbReference type="EnsemblPlants" id="TuG1812G0200006162.01.T02"/>
    </source>
</evidence>
<reference evidence="3" key="1">
    <citation type="journal article" date="2013" name="Nature">
        <title>Draft genome of the wheat A-genome progenitor Triticum urartu.</title>
        <authorList>
            <person name="Ling H.Q."/>
            <person name="Zhao S."/>
            <person name="Liu D."/>
            <person name="Wang J."/>
            <person name="Sun H."/>
            <person name="Zhang C."/>
            <person name="Fan H."/>
            <person name="Li D."/>
            <person name="Dong L."/>
            <person name="Tao Y."/>
            <person name="Gao C."/>
            <person name="Wu H."/>
            <person name="Li Y."/>
            <person name="Cui Y."/>
            <person name="Guo X."/>
            <person name="Zheng S."/>
            <person name="Wang B."/>
            <person name="Yu K."/>
            <person name="Liang Q."/>
            <person name="Yang W."/>
            <person name="Lou X."/>
            <person name="Chen J."/>
            <person name="Feng M."/>
            <person name="Jian J."/>
            <person name="Zhang X."/>
            <person name="Luo G."/>
            <person name="Jiang Y."/>
            <person name="Liu J."/>
            <person name="Wang Z."/>
            <person name="Sha Y."/>
            <person name="Zhang B."/>
            <person name="Wu H."/>
            <person name="Tang D."/>
            <person name="Shen Q."/>
            <person name="Xue P."/>
            <person name="Zou S."/>
            <person name="Wang X."/>
            <person name="Liu X."/>
            <person name="Wang F."/>
            <person name="Yang Y."/>
            <person name="An X."/>
            <person name="Dong Z."/>
            <person name="Zhang K."/>
            <person name="Zhang X."/>
            <person name="Luo M.C."/>
            <person name="Dvorak J."/>
            <person name="Tong Y."/>
            <person name="Wang J."/>
            <person name="Yang H."/>
            <person name="Li Z."/>
            <person name="Wang D."/>
            <person name="Zhang A."/>
            <person name="Wang J."/>
        </authorList>
    </citation>
    <scope>NUCLEOTIDE SEQUENCE</scope>
    <source>
        <strain evidence="3">cv. G1812</strain>
    </source>
</reference>
<dbReference type="AlphaFoldDB" id="A0A8R7TPJ6"/>
<sequence>MEEGEQQVRRQIQTPATMERDGEQAVDEGEAAAPSGSTSRSTKHTSRIAIQKVTEVIAALSDYKRFLVEEIGFEGVLRIPMIQKINLKFSKFLMTKVDVKEHCIILRDGGTPITFYPEDFHKVFGIPCGQRDIHGKDVDITSEAIEFIRNSIGWTEKSDRSLSSLEVFIGKEINELSSRLEKDSFKMAFVVFVMGSLFAPCTKHDHSTIYYWGAIKDAENISLFNWCKYSFNFLLEAVCKLKLETDANITPNHLSGCHLFFQVFLLDNVELGMMNLKQTTMPRLQLFDGETLKRMILVCSARKLGRTIFIAPEPRHWNAMCYTWHNWMNEKHGKKKAMEHKAEGSANQYALVSHNPETARRGEYTNADTSNLA</sequence>
<dbReference type="Gramene" id="TuG1812G0200006162.01.T02">
    <property type="protein sequence ID" value="TuG1812G0200006162.01.T02"/>
    <property type="gene ID" value="TuG1812G0200006162.01"/>
</dbReference>
<reference evidence="2" key="3">
    <citation type="submission" date="2022-06" db="UniProtKB">
        <authorList>
            <consortium name="EnsemblPlants"/>
        </authorList>
    </citation>
    <scope>IDENTIFICATION</scope>
</reference>
<name>A0A8R7TPJ6_TRIUA</name>
<keyword evidence="3" id="KW-1185">Reference proteome</keyword>
<evidence type="ECO:0000313" key="3">
    <source>
        <dbReference type="Proteomes" id="UP000015106"/>
    </source>
</evidence>
<dbReference type="PANTHER" id="PTHR34835:SF68">
    <property type="entry name" value="UBIQUITIN-LIKE PROTEASE FAMILY PROFILE DOMAIN-CONTAINING PROTEIN"/>
    <property type="match status" value="1"/>
</dbReference>
<organism evidence="2 3">
    <name type="scientific">Triticum urartu</name>
    <name type="common">Red wild einkorn</name>
    <name type="synonym">Crithodium urartu</name>
    <dbReference type="NCBI Taxonomy" id="4572"/>
    <lineage>
        <taxon>Eukaryota</taxon>
        <taxon>Viridiplantae</taxon>
        <taxon>Streptophyta</taxon>
        <taxon>Embryophyta</taxon>
        <taxon>Tracheophyta</taxon>
        <taxon>Spermatophyta</taxon>
        <taxon>Magnoliopsida</taxon>
        <taxon>Liliopsida</taxon>
        <taxon>Poales</taxon>
        <taxon>Poaceae</taxon>
        <taxon>BOP clade</taxon>
        <taxon>Pooideae</taxon>
        <taxon>Triticodae</taxon>
        <taxon>Triticeae</taxon>
        <taxon>Triticinae</taxon>
        <taxon>Triticum</taxon>
    </lineage>
</organism>
<dbReference type="Proteomes" id="UP000015106">
    <property type="component" value="Chromosome 2"/>
</dbReference>
<accession>A0A8R7TPJ6</accession>
<dbReference type="EnsemblPlants" id="TuG1812G0200006162.01.T02">
    <property type="protein sequence ID" value="TuG1812G0200006162.01.T02"/>
    <property type="gene ID" value="TuG1812G0200006162.01"/>
</dbReference>